<sequence length="444" mass="49274">MKDFNFGVWDETKKIQHICAILHRMGTSDLALAPAFLNGHLSVRSTGAGSRQRAALVNLRRAGLKPHNTEAIRQLAIEFAERYPMGDFYRIDPETLSFQVVPGALQSTLATRLRALDTPATDMIVDMAYASVSTPRWMVGSGEAASIQIAPPACQPPPPNPLPVPRVERQPLSFSRHELKHYARLMDGVDGRDPEDEGSWTQRLNAIDFKRPSPNGLEDTEIMAFDGLCHLIGLPGVGKSSLMKIICIIMALRGQRALVTVPSVRDARKFVEEVEFYAQQLIASDGHRVYAAVLSGQSFPSRFRHSGQIAQEFVADANGGFALSLPAADDYGTTCVLRGFVVNRNNREFFPSRPPCRSIHCDEHRTTTGRLVDLMCPVFTRCEFHHAARQLTEAQIWVGHFSALLSMAPRQTSGRRITYIEVVAQAFDLVMIDEADTVQAYLVF</sequence>
<proteinExistence type="predicted"/>
<accession>W4MBB9</accession>
<dbReference type="EMBL" id="AZHX01000443">
    <property type="protein sequence ID" value="ETX07480.1"/>
    <property type="molecule type" value="Genomic_DNA"/>
</dbReference>
<feature type="non-terminal residue" evidence="1">
    <location>
        <position position="444"/>
    </location>
</feature>
<keyword evidence="2" id="KW-1185">Reference proteome</keyword>
<dbReference type="AlphaFoldDB" id="W4MBB9"/>
<dbReference type="HOGENOM" id="CLU_617545_0_0_7"/>
<dbReference type="SUPFAM" id="SSF52540">
    <property type="entry name" value="P-loop containing nucleoside triphosphate hydrolases"/>
    <property type="match status" value="1"/>
</dbReference>
<evidence type="ECO:0000313" key="1">
    <source>
        <dbReference type="EMBL" id="ETX07480.1"/>
    </source>
</evidence>
<comment type="caution">
    <text evidence="1">The sequence shown here is derived from an EMBL/GenBank/DDBJ whole genome shotgun (WGS) entry which is preliminary data.</text>
</comment>
<name>W4MBB9_9BACT</name>
<protein>
    <submittedName>
        <fullName evidence="1">Uncharacterized protein</fullName>
    </submittedName>
</protein>
<evidence type="ECO:0000313" key="2">
    <source>
        <dbReference type="Proteomes" id="UP000019140"/>
    </source>
</evidence>
<gene>
    <name evidence="1" type="ORF">ETSY2_10975</name>
</gene>
<organism evidence="1 2">
    <name type="scientific">Candidatus Entotheonella gemina</name>
    <dbReference type="NCBI Taxonomy" id="1429439"/>
    <lineage>
        <taxon>Bacteria</taxon>
        <taxon>Pseudomonadati</taxon>
        <taxon>Nitrospinota/Tectimicrobiota group</taxon>
        <taxon>Candidatus Tectimicrobiota</taxon>
        <taxon>Candidatus Entotheonellia</taxon>
        <taxon>Candidatus Entotheonellales</taxon>
        <taxon>Candidatus Entotheonellaceae</taxon>
        <taxon>Candidatus Entotheonella</taxon>
    </lineage>
</organism>
<dbReference type="Proteomes" id="UP000019140">
    <property type="component" value="Unassembled WGS sequence"/>
</dbReference>
<reference evidence="1 2" key="1">
    <citation type="journal article" date="2014" name="Nature">
        <title>An environmental bacterial taxon with a large and distinct metabolic repertoire.</title>
        <authorList>
            <person name="Wilson M.C."/>
            <person name="Mori T."/>
            <person name="Ruckert C."/>
            <person name="Uria A.R."/>
            <person name="Helf M.J."/>
            <person name="Takada K."/>
            <person name="Gernert C."/>
            <person name="Steffens U.A."/>
            <person name="Heycke N."/>
            <person name="Schmitt S."/>
            <person name="Rinke C."/>
            <person name="Helfrich E.J."/>
            <person name="Brachmann A.O."/>
            <person name="Gurgui C."/>
            <person name="Wakimoto T."/>
            <person name="Kracht M."/>
            <person name="Crusemann M."/>
            <person name="Hentschel U."/>
            <person name="Abe I."/>
            <person name="Matsunaga S."/>
            <person name="Kalinowski J."/>
            <person name="Takeyama H."/>
            <person name="Piel J."/>
        </authorList>
    </citation>
    <scope>NUCLEOTIDE SEQUENCE [LARGE SCALE GENOMIC DNA]</scope>
    <source>
        <strain evidence="2">TSY2</strain>
    </source>
</reference>
<dbReference type="InterPro" id="IPR027417">
    <property type="entry name" value="P-loop_NTPase"/>
</dbReference>